<name>A0AAV6MLI5_9ROSI</name>
<gene>
    <name evidence="10" type="primary">OBE1</name>
    <name evidence="10" type="ORF">SDJN03_22303</name>
</gene>
<dbReference type="PANTHER" id="PTHR33345">
    <property type="entry name" value="ADAPTER PROTEIN, PUTATIVE-RELATED"/>
    <property type="match status" value="1"/>
</dbReference>
<feature type="domain" description="DUF7615" evidence="9">
    <location>
        <begin position="433"/>
        <end position="537"/>
    </location>
</feature>
<evidence type="ECO:0000256" key="6">
    <source>
        <dbReference type="SAM" id="MobiDB-lite"/>
    </source>
</evidence>
<evidence type="ECO:0000256" key="4">
    <source>
        <dbReference type="ARBA" id="ARBA00022833"/>
    </source>
</evidence>
<feature type="non-terminal residue" evidence="10">
    <location>
        <position position="1"/>
    </location>
</feature>
<evidence type="ECO:0000259" key="7">
    <source>
        <dbReference type="Pfam" id="PF07227"/>
    </source>
</evidence>
<keyword evidence="2" id="KW-0479">Metal-binding</keyword>
<accession>A0AAV6MLI5</accession>
<evidence type="ECO:0000256" key="3">
    <source>
        <dbReference type="ARBA" id="ARBA00022771"/>
    </source>
</evidence>
<feature type="region of interest" description="Disordered" evidence="6">
    <location>
        <begin position="401"/>
        <end position="424"/>
    </location>
</feature>
<proteinExistence type="predicted"/>
<dbReference type="Pfam" id="PF23299">
    <property type="entry name" value="DUF7081"/>
    <property type="match status" value="1"/>
</dbReference>
<dbReference type="Pfam" id="PF07227">
    <property type="entry name" value="PHD_Oberon"/>
    <property type="match status" value="1"/>
</dbReference>
<dbReference type="InterPro" id="IPR055508">
    <property type="entry name" value="DUF7081"/>
</dbReference>
<feature type="domain" description="Oberon-like PHD finger" evidence="7">
    <location>
        <begin position="223"/>
        <end position="355"/>
    </location>
</feature>
<dbReference type="PANTHER" id="PTHR33345:SF6">
    <property type="entry name" value="OS03G0747200 PROTEIN"/>
    <property type="match status" value="1"/>
</dbReference>
<dbReference type="Proteomes" id="UP000685013">
    <property type="component" value="Chromosome 14"/>
</dbReference>
<dbReference type="GO" id="GO:0005634">
    <property type="term" value="C:nucleus"/>
    <property type="evidence" value="ECO:0007669"/>
    <property type="project" value="UniProtKB-SubCell"/>
</dbReference>
<evidence type="ECO:0000256" key="1">
    <source>
        <dbReference type="ARBA" id="ARBA00004123"/>
    </source>
</evidence>
<keyword evidence="5" id="KW-0539">Nucleus</keyword>
<organism evidence="10 11">
    <name type="scientific">Cucurbita argyrosperma subsp. sororia</name>
    <dbReference type="NCBI Taxonomy" id="37648"/>
    <lineage>
        <taxon>Eukaryota</taxon>
        <taxon>Viridiplantae</taxon>
        <taxon>Streptophyta</taxon>
        <taxon>Embryophyta</taxon>
        <taxon>Tracheophyta</taxon>
        <taxon>Spermatophyta</taxon>
        <taxon>Magnoliopsida</taxon>
        <taxon>eudicotyledons</taxon>
        <taxon>Gunneridae</taxon>
        <taxon>Pentapetalae</taxon>
        <taxon>rosids</taxon>
        <taxon>fabids</taxon>
        <taxon>Cucurbitales</taxon>
        <taxon>Cucurbitaceae</taxon>
        <taxon>Cucurbiteae</taxon>
        <taxon>Cucurbita</taxon>
    </lineage>
</organism>
<dbReference type="InterPro" id="IPR032881">
    <property type="entry name" value="Oberon-like_PHD"/>
</dbReference>
<sequence>MKAVEPPFSFRCVTVGPMELGLMAQYSGVHERRGASFLFPLRGVRTLKFSGCLIKFFVMSGDPVETEVLGDINGCRPKENKNNLILRPVSQDESGEGLPYAPENWPNLGDNWSWRVGRRVAITGHFQDRYLYSPRGIGVSGNSSRRGHSFASRLSVERYIQSEFPNADVDAFFASFSWKIPAKKSSLAQGHRIKQISCPLPSKETEECSASDFQIDRVVCKAGNKNCNSLSVAENPSLLKSMSCDICCSEPRFCRDCCCILCSKIIDTTMESCSYIKCKAMVGDGYICGHHAHIKCGLKSYMAGTVGGIIGLDAEYYCRRCDARTDLVSHVERFLQLCQSTDCRDDIGEILSLGLCILRGSRKMRAKELLRHLKLNIAKLKSGTCLEEVWKMEEDSSAYCTDAPDNADSTEGSHDNSDSIISSEWTMPTPFDHWIESLKLENEIDQVLQALKRSQEFEYNLAEEKLLSHKNYLHNLFQQLDKEQIELGHQSSSTGQNVFLDNVTNRVDQIKREVKRLKRMEKVADGFGMTPKDILKEDFDLDVE</sequence>
<comment type="subcellular location">
    <subcellularLocation>
        <location evidence="1">Nucleus</location>
    </subcellularLocation>
</comment>
<evidence type="ECO:0000313" key="11">
    <source>
        <dbReference type="Proteomes" id="UP000685013"/>
    </source>
</evidence>
<evidence type="ECO:0000259" key="8">
    <source>
        <dbReference type="Pfam" id="PF23299"/>
    </source>
</evidence>
<dbReference type="AlphaFoldDB" id="A0AAV6MLI5"/>
<feature type="domain" description="DUF7081" evidence="8">
    <location>
        <begin position="88"/>
        <end position="182"/>
    </location>
</feature>
<evidence type="ECO:0000313" key="10">
    <source>
        <dbReference type="EMBL" id="KAG6582301.1"/>
    </source>
</evidence>
<keyword evidence="11" id="KW-1185">Reference proteome</keyword>
<reference evidence="10 11" key="1">
    <citation type="journal article" date="2021" name="Hortic Res">
        <title>The domestication of Cucurbita argyrosperma as revealed by the genome of its wild relative.</title>
        <authorList>
            <person name="Barrera-Redondo J."/>
            <person name="Sanchez-de la Vega G."/>
            <person name="Aguirre-Liguori J.A."/>
            <person name="Castellanos-Morales G."/>
            <person name="Gutierrez-Guerrero Y.T."/>
            <person name="Aguirre-Dugua X."/>
            <person name="Aguirre-Planter E."/>
            <person name="Tenaillon M.I."/>
            <person name="Lira-Saade R."/>
            <person name="Eguiarte L.E."/>
        </authorList>
    </citation>
    <scope>NUCLEOTIDE SEQUENCE [LARGE SCALE GENOMIC DNA]</scope>
    <source>
        <strain evidence="10">JBR-2021</strain>
    </source>
</reference>
<protein>
    <submittedName>
        <fullName evidence="10">Protein OBERON 1</fullName>
    </submittedName>
</protein>
<comment type="caution">
    <text evidence="10">The sequence shown here is derived from an EMBL/GenBank/DDBJ whole genome shotgun (WGS) entry which is preliminary data.</text>
</comment>
<keyword evidence="4" id="KW-0862">Zinc</keyword>
<dbReference type="GO" id="GO:0008270">
    <property type="term" value="F:zinc ion binding"/>
    <property type="evidence" value="ECO:0007669"/>
    <property type="project" value="UniProtKB-KW"/>
</dbReference>
<dbReference type="Pfam" id="PF24590">
    <property type="entry name" value="DUF7615"/>
    <property type="match status" value="1"/>
</dbReference>
<dbReference type="EMBL" id="JAGKQH010000014">
    <property type="protein sequence ID" value="KAG6582301.1"/>
    <property type="molecule type" value="Genomic_DNA"/>
</dbReference>
<dbReference type="InterPro" id="IPR056034">
    <property type="entry name" value="DUF7615"/>
</dbReference>
<evidence type="ECO:0000256" key="2">
    <source>
        <dbReference type="ARBA" id="ARBA00022723"/>
    </source>
</evidence>
<evidence type="ECO:0000259" key="9">
    <source>
        <dbReference type="Pfam" id="PF24590"/>
    </source>
</evidence>
<evidence type="ECO:0000256" key="5">
    <source>
        <dbReference type="ARBA" id="ARBA00023242"/>
    </source>
</evidence>
<keyword evidence="3" id="KW-0863">Zinc-finger</keyword>